<protein>
    <recommendedName>
        <fullName evidence="3">Transposase</fullName>
    </recommendedName>
</protein>
<dbReference type="EMBL" id="JAGILA010000002">
    <property type="protein sequence ID" value="MBP2235885.1"/>
    <property type="molecule type" value="Genomic_DNA"/>
</dbReference>
<name>A0ABS4QZ12_9HYPH</name>
<proteinExistence type="predicted"/>
<comment type="caution">
    <text evidence="1">The sequence shown here is derived from an EMBL/GenBank/DDBJ whole genome shotgun (WGS) entry which is preliminary data.</text>
</comment>
<keyword evidence="2" id="KW-1185">Reference proteome</keyword>
<evidence type="ECO:0008006" key="3">
    <source>
        <dbReference type="Google" id="ProtNLM"/>
    </source>
</evidence>
<evidence type="ECO:0000313" key="1">
    <source>
        <dbReference type="EMBL" id="MBP2235885.1"/>
    </source>
</evidence>
<organism evidence="1 2">
    <name type="scientific">Sinorhizobium kostiense</name>
    <dbReference type="NCBI Taxonomy" id="76747"/>
    <lineage>
        <taxon>Bacteria</taxon>
        <taxon>Pseudomonadati</taxon>
        <taxon>Pseudomonadota</taxon>
        <taxon>Alphaproteobacteria</taxon>
        <taxon>Hyphomicrobiales</taxon>
        <taxon>Rhizobiaceae</taxon>
        <taxon>Sinorhizobium/Ensifer group</taxon>
        <taxon>Sinorhizobium</taxon>
    </lineage>
</organism>
<gene>
    <name evidence="1" type="ORF">J2Z31_002377</name>
</gene>
<dbReference type="Proteomes" id="UP000730739">
    <property type="component" value="Unassembled WGS sequence"/>
</dbReference>
<sequence>MPLILLPPPFPARGEKDMPQFKVLQRHLRLFLERAAL</sequence>
<reference evidence="1 2" key="1">
    <citation type="submission" date="2021-03" db="EMBL/GenBank/DDBJ databases">
        <title>Genomic Encyclopedia of Type Strains, Phase IV (KMG-IV): sequencing the most valuable type-strain genomes for metagenomic binning, comparative biology and taxonomic classification.</title>
        <authorList>
            <person name="Goeker M."/>
        </authorList>
    </citation>
    <scope>NUCLEOTIDE SEQUENCE [LARGE SCALE GENOMIC DNA]</scope>
    <source>
        <strain evidence="1 2">DSM 13372</strain>
    </source>
</reference>
<accession>A0ABS4QZ12</accession>
<evidence type="ECO:0000313" key="2">
    <source>
        <dbReference type="Proteomes" id="UP000730739"/>
    </source>
</evidence>